<accession>A0AAP6ZJ02</accession>
<dbReference type="PANTHER" id="PTHR19308:SF14">
    <property type="entry name" value="START DOMAIN-CONTAINING PROTEIN"/>
    <property type="match status" value="1"/>
</dbReference>
<proteinExistence type="predicted"/>
<dbReference type="GO" id="GO:0008289">
    <property type="term" value="F:lipid binding"/>
    <property type="evidence" value="ECO:0007669"/>
    <property type="project" value="InterPro"/>
</dbReference>
<dbReference type="InterPro" id="IPR002913">
    <property type="entry name" value="START_lipid-bd_dom"/>
</dbReference>
<organism evidence="2 3">
    <name type="scientific">Vibrio coralliilyticus</name>
    <dbReference type="NCBI Taxonomy" id="190893"/>
    <lineage>
        <taxon>Bacteria</taxon>
        <taxon>Pseudomonadati</taxon>
        <taxon>Pseudomonadota</taxon>
        <taxon>Gammaproteobacteria</taxon>
        <taxon>Vibrionales</taxon>
        <taxon>Vibrionaceae</taxon>
        <taxon>Vibrio</taxon>
    </lineage>
</organism>
<dbReference type="RefSeq" id="WP_171351573.1">
    <property type="nucleotide sequence ID" value="NZ_VTXP01000001.1"/>
</dbReference>
<dbReference type="EMBL" id="VTXP01000001">
    <property type="protein sequence ID" value="NOJ21306.1"/>
    <property type="molecule type" value="Genomic_DNA"/>
</dbReference>
<gene>
    <name evidence="2" type="ORF">F0238_01045</name>
</gene>
<reference evidence="2 3" key="1">
    <citation type="submission" date="2019-09" db="EMBL/GenBank/DDBJ databases">
        <title>Draft genome sequencing and comparative genomics of hatchery-associated Vibrios.</title>
        <authorList>
            <person name="Kehlet-Delgado H."/>
            <person name="Mueller R.S."/>
        </authorList>
    </citation>
    <scope>NUCLEOTIDE SEQUENCE [LARGE SCALE GENOMIC DNA]</scope>
    <source>
        <strain evidence="2 3">09-121-3</strain>
    </source>
</reference>
<dbReference type="GO" id="GO:0005737">
    <property type="term" value="C:cytoplasm"/>
    <property type="evidence" value="ECO:0007669"/>
    <property type="project" value="UniProtKB-ARBA"/>
</dbReference>
<dbReference type="Gene3D" id="3.30.530.20">
    <property type="match status" value="1"/>
</dbReference>
<evidence type="ECO:0000259" key="1">
    <source>
        <dbReference type="PROSITE" id="PS50848"/>
    </source>
</evidence>
<dbReference type="SUPFAM" id="SSF55961">
    <property type="entry name" value="Bet v1-like"/>
    <property type="match status" value="1"/>
</dbReference>
<protein>
    <recommendedName>
        <fullName evidence="1">START domain-containing protein</fullName>
    </recommendedName>
</protein>
<dbReference type="InterPro" id="IPR023393">
    <property type="entry name" value="START-like_dom_sf"/>
</dbReference>
<dbReference type="Proteomes" id="UP000576645">
    <property type="component" value="Unassembled WGS sequence"/>
</dbReference>
<dbReference type="InterPro" id="IPR051213">
    <property type="entry name" value="START_lipid_transfer"/>
</dbReference>
<dbReference type="Pfam" id="PF01852">
    <property type="entry name" value="START"/>
    <property type="match status" value="1"/>
</dbReference>
<sequence length="211" mass="23927">MKFYLATLAIVGFSTPAQSEPIQPWQFDSSDNGISIYIREHTDGLVEVRAEMFAPTSYGAFLTLLEDSDNVPNWIDNVSHSRVLRQISETENIVYTQFAAPWPAKNRDMVTYSKFVIDDASFTLRIKDAPSNTLPEQEDYIRITRVKATWTLQKLTNGTTHIEYIAFANPGGALPDWLANDLAKESARNTFEGLRQQLPHYQTATHPKIKD</sequence>
<dbReference type="AlphaFoldDB" id="A0AAP6ZJ02"/>
<name>A0AAP6ZJ02_9VIBR</name>
<dbReference type="PIRSF" id="PIRSF039033">
    <property type="entry name" value="START_dom"/>
    <property type="match status" value="1"/>
</dbReference>
<comment type="caution">
    <text evidence="2">The sequence shown here is derived from an EMBL/GenBank/DDBJ whole genome shotgun (WGS) entry which is preliminary data.</text>
</comment>
<dbReference type="PANTHER" id="PTHR19308">
    <property type="entry name" value="PHOSPHATIDYLCHOLINE TRANSFER PROTEIN"/>
    <property type="match status" value="1"/>
</dbReference>
<dbReference type="InterPro" id="IPR028347">
    <property type="entry name" value="START_dom_prot"/>
</dbReference>
<feature type="domain" description="START" evidence="1">
    <location>
        <begin position="25"/>
        <end position="203"/>
    </location>
</feature>
<evidence type="ECO:0000313" key="3">
    <source>
        <dbReference type="Proteomes" id="UP000576645"/>
    </source>
</evidence>
<evidence type="ECO:0000313" key="2">
    <source>
        <dbReference type="EMBL" id="NOJ21306.1"/>
    </source>
</evidence>
<dbReference type="PROSITE" id="PS50848">
    <property type="entry name" value="START"/>
    <property type="match status" value="1"/>
</dbReference>
<dbReference type="CDD" id="cd08876">
    <property type="entry name" value="START_1"/>
    <property type="match status" value="1"/>
</dbReference>